<evidence type="ECO:0000256" key="2">
    <source>
        <dbReference type="SAM" id="SignalP"/>
    </source>
</evidence>
<dbReference type="InterPro" id="IPR013736">
    <property type="entry name" value="Xaa-Pro_dipept_C"/>
</dbReference>
<dbReference type="Gene3D" id="2.60.120.260">
    <property type="entry name" value="Galactose-binding domain-like"/>
    <property type="match status" value="1"/>
</dbReference>
<evidence type="ECO:0000256" key="1">
    <source>
        <dbReference type="ARBA" id="ARBA00022801"/>
    </source>
</evidence>
<dbReference type="Gene3D" id="1.10.3020.10">
    <property type="entry name" value="alpha-amino acid ester hydrolase ( Helical cap domain)"/>
    <property type="match status" value="1"/>
</dbReference>
<dbReference type="EMBL" id="CP062222">
    <property type="protein sequence ID" value="QTC92046.1"/>
    <property type="molecule type" value="Genomic_DNA"/>
</dbReference>
<feature type="chain" id="PRO_5037330939" evidence="2">
    <location>
        <begin position="21"/>
        <end position="647"/>
    </location>
</feature>
<dbReference type="KEGG" id="bgoe:IFJ75_03780"/>
<keyword evidence="1 4" id="KW-0378">Hydrolase</keyword>
<dbReference type="Pfam" id="PF02129">
    <property type="entry name" value="Peptidase_S15"/>
    <property type="match status" value="1"/>
</dbReference>
<protein>
    <submittedName>
        <fullName evidence="4">CocE/NonD family hydrolase</fullName>
    </submittedName>
</protein>
<dbReference type="SUPFAM" id="SSF49785">
    <property type="entry name" value="Galactose-binding domain-like"/>
    <property type="match status" value="1"/>
</dbReference>
<dbReference type="RefSeq" id="WP_207871395.1">
    <property type="nucleotide sequence ID" value="NZ_CP062222.1"/>
</dbReference>
<dbReference type="InterPro" id="IPR050585">
    <property type="entry name" value="Xaa-Pro_dipeptidyl-ppase/CocE"/>
</dbReference>
<accession>A0A975C6A6</accession>
<dbReference type="PANTHER" id="PTHR43056">
    <property type="entry name" value="PEPTIDASE S9 PROLYL OLIGOPEPTIDASE"/>
    <property type="match status" value="1"/>
</dbReference>
<dbReference type="Proteomes" id="UP000663918">
    <property type="component" value="Chromosome"/>
</dbReference>
<sequence length="647" mass="71377">MSRSRLSVILAALAATFASAAVAQTVPPAQEDALTASKSEIPTAFQPGVPADNYVRREVMIPMRDGVKLHTVIIIPKGLTDAPMILDRTPYNANRLTNGTGSTHAEMLVRQGYGTLLQNGYILVAQDVRGKYGSEGDYVMNRPVVGPLNATGVDHATDAYDTIDWLSKNVPESNGRVGTMGNSYDGFTVTQSLINPHPALKAAVPMMAMVDGWMGDDWFHNGAFRWLGAIDYALGQEGARSGGPAWPAACFDDYECALAAGSAARLGEAKGVQQTGFWNQLLRHPSYDAWWQAQAVDKILAAQPLKVPTLWVNGLWDQEDIYGTMAAYRAVEPKDVGNDMNFLVAGPWMHGGAYRDSGSSIGQVQFDSATAFYFQRHILLPFLDAHLKTHGAPADIAPVTLFESGRNEWRHLQSWPTDVPSRRLYLQAGNGLGFNAPAESTQAFDEYISDPAHPVPYIQRPVRGDAWRTWLATDQRPYSDRADVVTYVSEPLTEPVRISGNPQVHLFAATSGTDSDWVVKLIDVYPSEYWLQPEMGGYQLAVSMDIFRGRYRESLSDPKAIAPNRPLEYKWALPAASHTFLPGHRIMVQVQSSWFPLYDRNPQTFVPNIMFAKPEDYRRATQRVYHAGANATFIDLPMAVDQAGEAH</sequence>
<keyword evidence="2" id="KW-0732">Signal</keyword>
<evidence type="ECO:0000313" key="5">
    <source>
        <dbReference type="Proteomes" id="UP000663918"/>
    </source>
</evidence>
<evidence type="ECO:0000313" key="4">
    <source>
        <dbReference type="EMBL" id="QTC92046.1"/>
    </source>
</evidence>
<dbReference type="AlphaFoldDB" id="A0A975C6A6"/>
<dbReference type="PANTHER" id="PTHR43056:SF10">
    <property type="entry name" value="COCE_NOND FAMILY, PUTATIVE (AFU_ORTHOLOGUE AFUA_7G00600)-RELATED"/>
    <property type="match status" value="1"/>
</dbReference>
<organism evidence="4 5">
    <name type="scientific">Brevundimonas goettingensis</name>
    <dbReference type="NCBI Taxonomy" id="2774190"/>
    <lineage>
        <taxon>Bacteria</taxon>
        <taxon>Pseudomonadati</taxon>
        <taxon>Pseudomonadota</taxon>
        <taxon>Alphaproteobacteria</taxon>
        <taxon>Caulobacterales</taxon>
        <taxon>Caulobacteraceae</taxon>
        <taxon>Brevundimonas</taxon>
    </lineage>
</organism>
<dbReference type="InterPro" id="IPR029058">
    <property type="entry name" value="AB_hydrolase_fold"/>
</dbReference>
<reference evidence="4" key="1">
    <citation type="submission" date="2020-09" db="EMBL/GenBank/DDBJ databases">
        <title>Brevundimonas sp. LVF2 isolated from a puddle in Goettingen, Germany.</title>
        <authorList>
            <person name="Friedrich I."/>
            <person name="Klassen A."/>
            <person name="Hannes N."/>
            <person name="Schneider D."/>
            <person name="Hertel R."/>
            <person name="Daniel R."/>
        </authorList>
    </citation>
    <scope>NUCLEOTIDE SEQUENCE</scope>
    <source>
        <strain evidence="4">LVF2</strain>
    </source>
</reference>
<dbReference type="NCBIfam" id="TIGR00976">
    <property type="entry name" value="CocE_NonD"/>
    <property type="match status" value="1"/>
</dbReference>
<dbReference type="SMART" id="SM00939">
    <property type="entry name" value="PepX_C"/>
    <property type="match status" value="1"/>
</dbReference>
<dbReference type="InterPro" id="IPR008979">
    <property type="entry name" value="Galactose-bd-like_sf"/>
</dbReference>
<dbReference type="SUPFAM" id="SSF53474">
    <property type="entry name" value="alpha/beta-Hydrolases"/>
    <property type="match status" value="1"/>
</dbReference>
<name>A0A975C6A6_9CAUL</name>
<proteinExistence type="predicted"/>
<dbReference type="InterPro" id="IPR005674">
    <property type="entry name" value="CocE/Ser_esterase"/>
</dbReference>
<dbReference type="InterPro" id="IPR000383">
    <property type="entry name" value="Xaa-Pro-like_dom"/>
</dbReference>
<feature type="signal peptide" evidence="2">
    <location>
        <begin position="1"/>
        <end position="20"/>
    </location>
</feature>
<keyword evidence="5" id="KW-1185">Reference proteome</keyword>
<dbReference type="Gene3D" id="3.40.50.1820">
    <property type="entry name" value="alpha/beta hydrolase"/>
    <property type="match status" value="1"/>
</dbReference>
<gene>
    <name evidence="4" type="ORF">IFJ75_03780</name>
</gene>
<dbReference type="GO" id="GO:0008239">
    <property type="term" value="F:dipeptidyl-peptidase activity"/>
    <property type="evidence" value="ECO:0007669"/>
    <property type="project" value="InterPro"/>
</dbReference>
<evidence type="ECO:0000259" key="3">
    <source>
        <dbReference type="SMART" id="SM00939"/>
    </source>
</evidence>
<feature type="domain" description="Xaa-Pro dipeptidyl-peptidase C-terminal" evidence="3">
    <location>
        <begin position="380"/>
        <end position="635"/>
    </location>
</feature>
<dbReference type="Pfam" id="PF08530">
    <property type="entry name" value="PepX_C"/>
    <property type="match status" value="1"/>
</dbReference>